<dbReference type="AlphaFoldDB" id="A0A0A8UMH0"/>
<evidence type="ECO:0000259" key="1">
    <source>
        <dbReference type="Pfam" id="PF01526"/>
    </source>
</evidence>
<accession>A0A0A8UMH0</accession>
<dbReference type="GO" id="GO:0004803">
    <property type="term" value="F:transposase activity"/>
    <property type="evidence" value="ECO:0007669"/>
    <property type="project" value="InterPro"/>
</dbReference>
<dbReference type="GO" id="GO:0006313">
    <property type="term" value="P:DNA transposition"/>
    <property type="evidence" value="ECO:0007669"/>
    <property type="project" value="InterPro"/>
</dbReference>
<dbReference type="Proteomes" id="UP000032803">
    <property type="component" value="Chromosome I"/>
</dbReference>
<sequence>MLNYIDDIELRRVIHAATCESEEFNNFIDWVAFGHEGTIEDYLQGIQKKIINFGRLAANAVILHVVANMTNVINEMKTKGYEIRPAQWFIAVSHRSS</sequence>
<organism evidence="2 3">
    <name type="scientific">Legionella hackeliae</name>
    <dbReference type="NCBI Taxonomy" id="449"/>
    <lineage>
        <taxon>Bacteria</taxon>
        <taxon>Pseudomonadati</taxon>
        <taxon>Pseudomonadota</taxon>
        <taxon>Gammaproteobacteria</taxon>
        <taxon>Legionellales</taxon>
        <taxon>Legionellaceae</taxon>
        <taxon>Legionella</taxon>
    </lineage>
</organism>
<dbReference type="EMBL" id="LN681225">
    <property type="protein sequence ID" value="CEK09948.1"/>
    <property type="molecule type" value="Genomic_DNA"/>
</dbReference>
<dbReference type="InterPro" id="IPR002513">
    <property type="entry name" value="Tn3_Tnp_DDE_dom"/>
</dbReference>
<evidence type="ECO:0000313" key="2">
    <source>
        <dbReference type="EMBL" id="CEK09948.1"/>
    </source>
</evidence>
<gene>
    <name evidence="2" type="ORF">LHA_0871</name>
</gene>
<dbReference type="HOGENOM" id="CLU_2343263_0_0_6"/>
<protein>
    <recommendedName>
        <fullName evidence="1">Tn3 transposase DDE domain-containing protein</fullName>
    </recommendedName>
</protein>
<reference evidence="3" key="1">
    <citation type="submission" date="2014-09" db="EMBL/GenBank/DDBJ databases">
        <authorList>
            <person name="Gomez-Valero L."/>
        </authorList>
    </citation>
    <scope>NUCLEOTIDE SEQUENCE [LARGE SCALE GENOMIC DNA]</scope>
    <source>
        <strain evidence="3">ATCC35250</strain>
    </source>
</reference>
<proteinExistence type="predicted"/>
<dbReference type="Pfam" id="PF01526">
    <property type="entry name" value="DDE_Tnp_Tn3"/>
    <property type="match status" value="1"/>
</dbReference>
<dbReference type="STRING" id="449.LHA_0871"/>
<name>A0A0A8UMH0_LEGHA</name>
<evidence type="ECO:0000313" key="3">
    <source>
        <dbReference type="Proteomes" id="UP000032803"/>
    </source>
</evidence>
<keyword evidence="3" id="KW-1185">Reference proteome</keyword>
<dbReference type="PATRIC" id="fig|449.7.peg.2959"/>
<feature type="domain" description="Tn3 transposase DDE" evidence="1">
    <location>
        <begin position="1"/>
        <end position="86"/>
    </location>
</feature>
<dbReference type="KEGG" id="lha:LHA_0871"/>